<dbReference type="AlphaFoldDB" id="A0A845U6C8"/>
<organism evidence="2">
    <name type="scientific">Acidithiobacillus ferrianus</name>
    <dbReference type="NCBI Taxonomy" id="2678518"/>
    <lineage>
        <taxon>Bacteria</taxon>
        <taxon>Pseudomonadati</taxon>
        <taxon>Pseudomonadota</taxon>
        <taxon>Acidithiobacillia</taxon>
        <taxon>Acidithiobacillales</taxon>
        <taxon>Acidithiobacillaceae</taxon>
        <taxon>Acidithiobacillus</taxon>
    </lineage>
</organism>
<keyword evidence="1" id="KW-1133">Transmembrane helix</keyword>
<dbReference type="RefSeq" id="WP_163098139.1">
    <property type="nucleotide sequence ID" value="NZ_CP127523.1"/>
</dbReference>
<feature type="transmembrane region" description="Helical" evidence="1">
    <location>
        <begin position="29"/>
        <end position="50"/>
    </location>
</feature>
<proteinExistence type="predicted"/>
<protein>
    <submittedName>
        <fullName evidence="2">Uncharacterized protein</fullName>
    </submittedName>
</protein>
<gene>
    <name evidence="2" type="ORF">GL267_09750</name>
</gene>
<keyword evidence="1" id="KW-0472">Membrane</keyword>
<dbReference type="EMBL" id="WNJL01000035">
    <property type="protein sequence ID" value="NDU42906.1"/>
    <property type="molecule type" value="Genomic_DNA"/>
</dbReference>
<comment type="caution">
    <text evidence="2">The sequence shown here is derived from an EMBL/GenBank/DDBJ whole genome shotgun (WGS) entry which is preliminary data.</text>
</comment>
<accession>A0A845U6C8</accession>
<name>A0A845U6C8_9PROT</name>
<sequence length="126" mass="13289">MNYILIGLVSAYIGLYAIAFSTSLMTADLLLAVLLVILAHIASNIVFVIYNTAVFKHFSAAEIPLVTVRLNQLTTIILMLVAVAAGKIATETSMMLGLIFLSLPSLALLALIVLTIKPDGSGIGSI</sequence>
<feature type="transmembrane region" description="Helical" evidence="1">
    <location>
        <begin position="70"/>
        <end position="89"/>
    </location>
</feature>
<evidence type="ECO:0000313" key="2">
    <source>
        <dbReference type="EMBL" id="NDU42906.1"/>
    </source>
</evidence>
<evidence type="ECO:0000256" key="1">
    <source>
        <dbReference type="SAM" id="Phobius"/>
    </source>
</evidence>
<reference evidence="2" key="1">
    <citation type="submission" date="2019-11" db="EMBL/GenBank/DDBJ databases">
        <title>Acidithiobacillus ferrianus sp. nov.: a facultatively anaerobic and extremely acidophilic chemolithoautotroph.</title>
        <authorList>
            <person name="Norris P.R."/>
            <person name="Falagan C."/>
            <person name="Moya-Beltran A."/>
            <person name="Castro M."/>
            <person name="Quatrini R."/>
            <person name="Johnson D.B."/>
        </authorList>
    </citation>
    <scope>NUCLEOTIDE SEQUENCE [LARGE SCALE GENOMIC DNA]</scope>
    <source>
        <strain evidence="2">MG</strain>
    </source>
</reference>
<feature type="transmembrane region" description="Helical" evidence="1">
    <location>
        <begin position="95"/>
        <end position="116"/>
    </location>
</feature>
<keyword evidence="1" id="KW-0812">Transmembrane</keyword>